<sequence>MINLCPIHKAKYGLSECNAFKKKSFSDGKHFVKDRRLCFECLKPNHRVIECPNTVACSKCNSDGQMGVVHSDSFGTSRREKGEETTQRNSMNNENRPVGPPQVTSRFTMTTTSHKQIYNDVHYKSCAKIVLVNVC</sequence>
<evidence type="ECO:0008006" key="4">
    <source>
        <dbReference type="Google" id="ProtNLM"/>
    </source>
</evidence>
<dbReference type="Proteomes" id="UP000828390">
    <property type="component" value="Unassembled WGS sequence"/>
</dbReference>
<dbReference type="GO" id="GO:0008270">
    <property type="term" value="F:zinc ion binding"/>
    <property type="evidence" value="ECO:0007669"/>
    <property type="project" value="InterPro"/>
</dbReference>
<protein>
    <recommendedName>
        <fullName evidence="4">CCHC-type domain-containing protein</fullName>
    </recommendedName>
</protein>
<evidence type="ECO:0000313" key="3">
    <source>
        <dbReference type="Proteomes" id="UP000828390"/>
    </source>
</evidence>
<dbReference type="EMBL" id="JAIWYP010000008">
    <property type="protein sequence ID" value="KAH3783764.1"/>
    <property type="molecule type" value="Genomic_DNA"/>
</dbReference>
<organism evidence="2 3">
    <name type="scientific">Dreissena polymorpha</name>
    <name type="common">Zebra mussel</name>
    <name type="synonym">Mytilus polymorpha</name>
    <dbReference type="NCBI Taxonomy" id="45954"/>
    <lineage>
        <taxon>Eukaryota</taxon>
        <taxon>Metazoa</taxon>
        <taxon>Spiralia</taxon>
        <taxon>Lophotrochozoa</taxon>
        <taxon>Mollusca</taxon>
        <taxon>Bivalvia</taxon>
        <taxon>Autobranchia</taxon>
        <taxon>Heteroconchia</taxon>
        <taxon>Euheterodonta</taxon>
        <taxon>Imparidentia</taxon>
        <taxon>Neoheterodontei</taxon>
        <taxon>Myida</taxon>
        <taxon>Dreissenoidea</taxon>
        <taxon>Dreissenidae</taxon>
        <taxon>Dreissena</taxon>
    </lineage>
</organism>
<comment type="caution">
    <text evidence="2">The sequence shown here is derived from an EMBL/GenBank/DDBJ whole genome shotgun (WGS) entry which is preliminary data.</text>
</comment>
<proteinExistence type="predicted"/>
<accession>A0A9D4EQE0</accession>
<dbReference type="AlphaFoldDB" id="A0A9D4EQE0"/>
<evidence type="ECO:0000313" key="2">
    <source>
        <dbReference type="EMBL" id="KAH3783764.1"/>
    </source>
</evidence>
<reference evidence="2" key="1">
    <citation type="journal article" date="2019" name="bioRxiv">
        <title>The Genome of the Zebra Mussel, Dreissena polymorpha: A Resource for Invasive Species Research.</title>
        <authorList>
            <person name="McCartney M.A."/>
            <person name="Auch B."/>
            <person name="Kono T."/>
            <person name="Mallez S."/>
            <person name="Zhang Y."/>
            <person name="Obille A."/>
            <person name="Becker A."/>
            <person name="Abrahante J.E."/>
            <person name="Garbe J."/>
            <person name="Badalamenti J.P."/>
            <person name="Herman A."/>
            <person name="Mangelson H."/>
            <person name="Liachko I."/>
            <person name="Sullivan S."/>
            <person name="Sone E.D."/>
            <person name="Koren S."/>
            <person name="Silverstein K.A.T."/>
            <person name="Beckman K.B."/>
            <person name="Gohl D.M."/>
        </authorList>
    </citation>
    <scope>NUCLEOTIDE SEQUENCE</scope>
    <source>
        <strain evidence="2">Duluth1</strain>
        <tissue evidence="2">Whole animal</tissue>
    </source>
</reference>
<feature type="compositionally biased region" description="Basic and acidic residues" evidence="1">
    <location>
        <begin position="77"/>
        <end position="86"/>
    </location>
</feature>
<evidence type="ECO:0000256" key="1">
    <source>
        <dbReference type="SAM" id="MobiDB-lite"/>
    </source>
</evidence>
<keyword evidence="3" id="KW-1185">Reference proteome</keyword>
<feature type="region of interest" description="Disordered" evidence="1">
    <location>
        <begin position="71"/>
        <end position="103"/>
    </location>
</feature>
<name>A0A9D4EQE0_DREPO</name>
<dbReference type="SUPFAM" id="SSF57756">
    <property type="entry name" value="Retrovirus zinc finger-like domains"/>
    <property type="match status" value="1"/>
</dbReference>
<dbReference type="PANTHER" id="PTHR47331">
    <property type="entry name" value="PHD-TYPE DOMAIN-CONTAINING PROTEIN"/>
    <property type="match status" value="1"/>
</dbReference>
<reference evidence="2" key="2">
    <citation type="submission" date="2020-11" db="EMBL/GenBank/DDBJ databases">
        <authorList>
            <person name="McCartney M.A."/>
            <person name="Auch B."/>
            <person name="Kono T."/>
            <person name="Mallez S."/>
            <person name="Becker A."/>
            <person name="Gohl D.M."/>
            <person name="Silverstein K.A.T."/>
            <person name="Koren S."/>
            <person name="Bechman K.B."/>
            <person name="Herman A."/>
            <person name="Abrahante J.E."/>
            <person name="Garbe J."/>
        </authorList>
    </citation>
    <scope>NUCLEOTIDE SEQUENCE</scope>
    <source>
        <strain evidence="2">Duluth1</strain>
        <tissue evidence="2">Whole animal</tissue>
    </source>
</reference>
<dbReference type="GO" id="GO:0003676">
    <property type="term" value="F:nucleic acid binding"/>
    <property type="evidence" value="ECO:0007669"/>
    <property type="project" value="InterPro"/>
</dbReference>
<dbReference type="PANTHER" id="PTHR47331:SF6">
    <property type="entry name" value="DOUBLECORTIN DOMAIN-CONTAINING PROTEIN"/>
    <property type="match status" value="1"/>
</dbReference>
<gene>
    <name evidence="2" type="ORF">DPMN_161712</name>
</gene>
<dbReference type="InterPro" id="IPR036875">
    <property type="entry name" value="Znf_CCHC_sf"/>
</dbReference>